<organism evidence="14 15">
    <name type="scientific">Claviceps pusilla</name>
    <dbReference type="NCBI Taxonomy" id="123648"/>
    <lineage>
        <taxon>Eukaryota</taxon>
        <taxon>Fungi</taxon>
        <taxon>Dikarya</taxon>
        <taxon>Ascomycota</taxon>
        <taxon>Pezizomycotina</taxon>
        <taxon>Sordariomycetes</taxon>
        <taxon>Hypocreomycetidae</taxon>
        <taxon>Hypocreales</taxon>
        <taxon>Clavicipitaceae</taxon>
        <taxon>Claviceps</taxon>
    </lineage>
</organism>
<dbReference type="EMBL" id="SRPW01000971">
    <property type="protein sequence ID" value="KAG6010065.1"/>
    <property type="molecule type" value="Genomic_DNA"/>
</dbReference>
<dbReference type="GO" id="GO:0006351">
    <property type="term" value="P:DNA-templated transcription"/>
    <property type="evidence" value="ECO:0007669"/>
    <property type="project" value="InterPro"/>
</dbReference>
<evidence type="ECO:0000259" key="13">
    <source>
        <dbReference type="Pfam" id="PF22536"/>
    </source>
</evidence>
<dbReference type="InterPro" id="IPR008806">
    <property type="entry name" value="RNA_pol_III_Rpc82_C"/>
</dbReference>
<sequence>MLVTKHAAELCALLVNDVFGELPSRILVALFAKGRCTISQLVQQTSLTPRHVRNGLGVLIQQNLLYHHTDPDTKVTNYEANSDACYNLVRSGKILDVINDRYGNAERDLVQTLMQLGYARVADLAHAFTSRAPKINGHTNGSHESSSGLIESRDHLNATLTRLIQAEILETVRPESFRNPAEMFREITADVTQTGPGEKASKNKIEMHREIVERYKNFRDQSKVLKRHLDQTTGPSTKRRKLQNGSRHHDDYVFDDVPDLNVRAQITILSLDFCDAAVIMLTVLFPLAFAQPNVVVRVNHERCLVELRNQRLADFAADHLGEATGQVYRTLLDLLTVKLARCRADPLTGEQNYDPSATVTTVEIFEHLSDDVNVSGGIGKPPKEMIDAESAEKIRSGPYSYDSDSDEDSDEDDKPGPTAGPAAPRGRMAKAVSAAAAAAAAGAGRNVKLNDDDDGGGGGDDDDDDGTDGHRQTKVKFEDENTPKESRIEQMRNHLLLLAESKHRFVRHSGNHGRGQWAVDFDLLMDRLRESELDAYIEQSHGRHGLRLTRILREQGKLDEKMLPSAALMKKSDVQGKMLAMQMAGLVDVQEVPKDNSRLANRTMFFWFFDGERTQAQLLDDVYKGMLRCLQTLDVERHKERNILAFVERKDVKGKEQEVMTTEHYNKYNQHLEGQQRLLGQVLRLDDMVAVFRDY</sequence>
<comment type="similarity">
    <text evidence="2 9">Belongs to the RNA polymerase beta chain family.</text>
</comment>
<evidence type="ECO:0000256" key="8">
    <source>
        <dbReference type="ARBA" id="ARBA00025127"/>
    </source>
</evidence>
<dbReference type="Pfam" id="PF22536">
    <property type="entry name" value="WHD_POLR3C"/>
    <property type="match status" value="1"/>
</dbReference>
<evidence type="ECO:0000256" key="2">
    <source>
        <dbReference type="ARBA" id="ARBA00006835"/>
    </source>
</evidence>
<feature type="compositionally biased region" description="Basic and acidic residues" evidence="10">
    <location>
        <begin position="467"/>
        <end position="486"/>
    </location>
</feature>
<evidence type="ECO:0000313" key="14">
    <source>
        <dbReference type="EMBL" id="KAG6010065.1"/>
    </source>
</evidence>
<feature type="domain" description="RNA polymerase III Rpc82 C -terminal" evidence="11">
    <location>
        <begin position="159"/>
        <end position="528"/>
    </location>
</feature>
<evidence type="ECO:0000313" key="15">
    <source>
        <dbReference type="Proteomes" id="UP000748025"/>
    </source>
</evidence>
<dbReference type="AlphaFoldDB" id="A0A9P7NCF5"/>
<dbReference type="InterPro" id="IPR013197">
    <property type="entry name" value="RNA_pol_III_RPC82-rel_HTH"/>
</dbReference>
<feature type="region of interest" description="Disordered" evidence="10">
    <location>
        <begin position="389"/>
        <end position="486"/>
    </location>
</feature>
<evidence type="ECO:0000256" key="4">
    <source>
        <dbReference type="ARBA" id="ARBA00016689"/>
    </source>
</evidence>
<dbReference type="PANTHER" id="PTHR12949:SF0">
    <property type="entry name" value="DNA-DIRECTED RNA POLYMERASE III SUBUNIT RPC3"/>
    <property type="match status" value="1"/>
</dbReference>
<dbReference type="SUPFAM" id="SSF46785">
    <property type="entry name" value="Winged helix' DNA-binding domain"/>
    <property type="match status" value="1"/>
</dbReference>
<keyword evidence="6 9" id="KW-0804">Transcription</keyword>
<comment type="subcellular location">
    <subcellularLocation>
        <location evidence="1 9">Nucleus</location>
    </subcellularLocation>
</comment>
<dbReference type="InterPro" id="IPR039748">
    <property type="entry name" value="RPC3"/>
</dbReference>
<evidence type="ECO:0000259" key="11">
    <source>
        <dbReference type="Pfam" id="PF05645"/>
    </source>
</evidence>
<keyword evidence="5 9" id="KW-0240">DNA-directed RNA polymerase</keyword>
<evidence type="ECO:0000259" key="12">
    <source>
        <dbReference type="Pfam" id="PF08221"/>
    </source>
</evidence>
<feature type="domain" description="DNA-directed RNA polymerase III subunit RPC3 winged-helix" evidence="13">
    <location>
        <begin position="534"/>
        <end position="608"/>
    </location>
</feature>
<evidence type="ECO:0000256" key="1">
    <source>
        <dbReference type="ARBA" id="ARBA00004123"/>
    </source>
</evidence>
<evidence type="ECO:0000256" key="6">
    <source>
        <dbReference type="ARBA" id="ARBA00023163"/>
    </source>
</evidence>
<comment type="caution">
    <text evidence="14">The sequence shown here is derived from an EMBL/GenBank/DDBJ whole genome shotgun (WGS) entry which is preliminary data.</text>
</comment>
<dbReference type="GO" id="GO:0003697">
    <property type="term" value="F:single-stranded DNA binding"/>
    <property type="evidence" value="ECO:0007669"/>
    <property type="project" value="UniProtKB-UniRule"/>
</dbReference>
<feature type="compositionally biased region" description="Acidic residues" evidence="10">
    <location>
        <begin position="403"/>
        <end position="413"/>
    </location>
</feature>
<evidence type="ECO:0000256" key="7">
    <source>
        <dbReference type="ARBA" id="ARBA00023242"/>
    </source>
</evidence>
<comment type="function">
    <text evidence="8 9">DNA-dependent RNA polymerase catalyzes the transcription of DNA into RNA using the four ribonucleoside triphosphates as substrates. Specific core component of RNA polymerase III which synthesizes small RNAs, such as 5S rRNA and tRNAs.</text>
</comment>
<evidence type="ECO:0000256" key="5">
    <source>
        <dbReference type="ARBA" id="ARBA00022478"/>
    </source>
</evidence>
<evidence type="ECO:0000256" key="3">
    <source>
        <dbReference type="ARBA" id="ARBA00011206"/>
    </source>
</evidence>
<keyword evidence="15" id="KW-1185">Reference proteome</keyword>
<accession>A0A9P7NCF5</accession>
<dbReference type="Gene3D" id="1.10.10.10">
    <property type="entry name" value="Winged helix-like DNA-binding domain superfamily/Winged helix DNA-binding domain"/>
    <property type="match status" value="2"/>
</dbReference>
<proteinExistence type="inferred from homology"/>
<keyword evidence="7 9" id="KW-0539">Nucleus</keyword>
<dbReference type="PANTHER" id="PTHR12949">
    <property type="entry name" value="RNA POLYMERASE III DNA DIRECTED -RELATED"/>
    <property type="match status" value="1"/>
</dbReference>
<protein>
    <recommendedName>
        <fullName evidence="4 9">DNA-directed RNA polymerase III subunit RPC3</fullName>
        <shortName evidence="9">RNA polymerase III subunit C3</shortName>
    </recommendedName>
</protein>
<reference evidence="14" key="1">
    <citation type="journal article" date="2020" name="bioRxiv">
        <title>Whole genome comparisons of ergot fungi reveals the divergence and evolution of species within the genus Claviceps are the result of varying mechanisms driving genome evolution and host range expansion.</title>
        <authorList>
            <person name="Wyka S.A."/>
            <person name="Mondo S.J."/>
            <person name="Liu M."/>
            <person name="Dettman J."/>
            <person name="Nalam V."/>
            <person name="Broders K.D."/>
        </authorList>
    </citation>
    <scope>NUCLEOTIDE SEQUENCE</scope>
    <source>
        <strain evidence="14">CCC 602</strain>
    </source>
</reference>
<dbReference type="OrthoDB" id="272392at2759"/>
<dbReference type="Proteomes" id="UP000748025">
    <property type="component" value="Unassembled WGS sequence"/>
</dbReference>
<dbReference type="InterPro" id="IPR036390">
    <property type="entry name" value="WH_DNA-bd_sf"/>
</dbReference>
<evidence type="ECO:0000256" key="10">
    <source>
        <dbReference type="SAM" id="MobiDB-lite"/>
    </source>
</evidence>
<feature type="region of interest" description="Disordered" evidence="10">
    <location>
        <begin position="225"/>
        <end position="246"/>
    </location>
</feature>
<gene>
    <name evidence="14" type="ORF">E4U43_008648</name>
</gene>
<dbReference type="InterPro" id="IPR036388">
    <property type="entry name" value="WH-like_DNA-bd_sf"/>
</dbReference>
<dbReference type="InterPro" id="IPR055207">
    <property type="entry name" value="POLR3C_WHD"/>
</dbReference>
<feature type="compositionally biased region" description="Acidic residues" evidence="10">
    <location>
        <begin position="451"/>
        <end position="466"/>
    </location>
</feature>
<feature type="domain" description="RNA polymerase III subunit RPC82-related helix-turn-helix" evidence="12">
    <location>
        <begin position="9"/>
        <end position="66"/>
    </location>
</feature>
<evidence type="ECO:0000256" key="9">
    <source>
        <dbReference type="RuleBase" id="RU367076"/>
    </source>
</evidence>
<comment type="subunit">
    <text evidence="3 9">Component of the RNA polymerase III (Pol III) complex consisting of 17 subunits.</text>
</comment>
<dbReference type="Pfam" id="PF05645">
    <property type="entry name" value="RNA_pol_Rpc82"/>
    <property type="match status" value="1"/>
</dbReference>
<dbReference type="Pfam" id="PF08221">
    <property type="entry name" value="HTH_9"/>
    <property type="match status" value="1"/>
</dbReference>
<feature type="compositionally biased region" description="Low complexity" evidence="10">
    <location>
        <begin position="416"/>
        <end position="443"/>
    </location>
</feature>
<dbReference type="GO" id="GO:0005666">
    <property type="term" value="C:RNA polymerase III complex"/>
    <property type="evidence" value="ECO:0007669"/>
    <property type="project" value="UniProtKB-UniRule"/>
</dbReference>
<name>A0A9P7NCF5_9HYPO</name>